<dbReference type="AlphaFoldDB" id="A0A392TSY1"/>
<proteinExistence type="predicted"/>
<keyword evidence="2" id="KW-1185">Reference proteome</keyword>
<sequence length="43" mass="4843">HLFREPDSCLTKLCVCAIGQDVLARGQQSSVVRELARWSLRLS</sequence>
<name>A0A392TSY1_9FABA</name>
<evidence type="ECO:0000313" key="2">
    <source>
        <dbReference type="Proteomes" id="UP000265520"/>
    </source>
</evidence>
<evidence type="ECO:0000313" key="1">
    <source>
        <dbReference type="EMBL" id="MCI63350.1"/>
    </source>
</evidence>
<organism evidence="1 2">
    <name type="scientific">Trifolium medium</name>
    <dbReference type="NCBI Taxonomy" id="97028"/>
    <lineage>
        <taxon>Eukaryota</taxon>
        <taxon>Viridiplantae</taxon>
        <taxon>Streptophyta</taxon>
        <taxon>Embryophyta</taxon>
        <taxon>Tracheophyta</taxon>
        <taxon>Spermatophyta</taxon>
        <taxon>Magnoliopsida</taxon>
        <taxon>eudicotyledons</taxon>
        <taxon>Gunneridae</taxon>
        <taxon>Pentapetalae</taxon>
        <taxon>rosids</taxon>
        <taxon>fabids</taxon>
        <taxon>Fabales</taxon>
        <taxon>Fabaceae</taxon>
        <taxon>Papilionoideae</taxon>
        <taxon>50 kb inversion clade</taxon>
        <taxon>NPAAA clade</taxon>
        <taxon>Hologalegina</taxon>
        <taxon>IRL clade</taxon>
        <taxon>Trifolieae</taxon>
        <taxon>Trifolium</taxon>
    </lineage>
</organism>
<reference evidence="1 2" key="1">
    <citation type="journal article" date="2018" name="Front. Plant Sci.">
        <title>Red Clover (Trifolium pratense) and Zigzag Clover (T. medium) - A Picture of Genomic Similarities and Differences.</title>
        <authorList>
            <person name="Dluhosova J."/>
            <person name="Istvanek J."/>
            <person name="Nedelnik J."/>
            <person name="Repkova J."/>
        </authorList>
    </citation>
    <scope>NUCLEOTIDE SEQUENCE [LARGE SCALE GENOMIC DNA]</scope>
    <source>
        <strain evidence="2">cv. 10/8</strain>
        <tissue evidence="1">Leaf</tissue>
    </source>
</reference>
<feature type="non-terminal residue" evidence="1">
    <location>
        <position position="1"/>
    </location>
</feature>
<protein>
    <submittedName>
        <fullName evidence="1">Uncharacterized protein</fullName>
    </submittedName>
</protein>
<accession>A0A392TSY1</accession>
<dbReference type="Proteomes" id="UP000265520">
    <property type="component" value="Unassembled WGS sequence"/>
</dbReference>
<dbReference type="EMBL" id="LXQA010635553">
    <property type="protein sequence ID" value="MCI63350.1"/>
    <property type="molecule type" value="Genomic_DNA"/>
</dbReference>
<comment type="caution">
    <text evidence="1">The sequence shown here is derived from an EMBL/GenBank/DDBJ whole genome shotgun (WGS) entry which is preliminary data.</text>
</comment>